<dbReference type="AlphaFoldDB" id="A0AAJ7T5Z1"/>
<proteinExistence type="inferred from homology"/>
<keyword evidence="4" id="KW-0813">Transport</keyword>
<reference evidence="10" key="1">
    <citation type="submission" date="2025-08" db="UniProtKB">
        <authorList>
            <consortium name="RefSeq"/>
        </authorList>
    </citation>
    <scope>IDENTIFICATION</scope>
    <source>
        <tissue evidence="10">Sperm</tissue>
    </source>
</reference>
<feature type="transmembrane region" description="Helical" evidence="8">
    <location>
        <begin position="24"/>
        <end position="47"/>
    </location>
</feature>
<dbReference type="InterPro" id="IPR002657">
    <property type="entry name" value="BilAc:Na_symport/Acr3"/>
</dbReference>
<evidence type="ECO:0000256" key="5">
    <source>
        <dbReference type="ARBA" id="ARBA00022989"/>
    </source>
</evidence>
<evidence type="ECO:0000256" key="8">
    <source>
        <dbReference type="SAM" id="Phobius"/>
    </source>
</evidence>
<feature type="transmembrane region" description="Helical" evidence="8">
    <location>
        <begin position="92"/>
        <end position="112"/>
    </location>
</feature>
<evidence type="ECO:0000256" key="2">
    <source>
        <dbReference type="ARBA" id="ARBA00006528"/>
    </source>
</evidence>
<dbReference type="Gene3D" id="1.20.1530.20">
    <property type="match status" value="1"/>
</dbReference>
<keyword evidence="4" id="KW-0769">Symport</keyword>
<dbReference type="PANTHER" id="PTHR10361">
    <property type="entry name" value="SODIUM-BILE ACID COTRANSPORTER"/>
    <property type="match status" value="1"/>
</dbReference>
<dbReference type="RefSeq" id="XP_032811454.1">
    <property type="nucleotide sequence ID" value="XM_032955563.1"/>
</dbReference>
<dbReference type="InterPro" id="IPR004710">
    <property type="entry name" value="Bilac:Na_transpt"/>
</dbReference>
<dbReference type="InterPro" id="IPR038770">
    <property type="entry name" value="Na+/solute_symporter_sf"/>
</dbReference>
<dbReference type="Proteomes" id="UP001318040">
    <property type="component" value="Chromosome 16"/>
</dbReference>
<keyword evidence="3 8" id="KW-0812">Transmembrane</keyword>
<sequence length="355" mass="38285">MNGSTINGTAGNSTAVRAGDTLRMALTVVSTLLMCFVMLALGCSVCLDRILQHLKRPWAGLTVGFVCQFGVMPLAAFALARGLRLGSAEASAVLILGCCPGGLASNLISYWLDGDMDLSISMTIVSTILGLGMMPLCLYIYSRSWLDDTTFVIPYNTIGITLALLVIPVILGMLLRHKCPVHACRMLKLGTVVGSLVLVVTAVLGIISYNSLQNMSMHIWFIAAALPLIGFLLGYVLAMLFRQPPFRCRTISVETGAQSIHLCSGVLQISFPPEQLALMFSFPIAYSVFQLVYAILMITGYKIYKRQRKVQVSVDQEAVAPSLVSYREGHRKQTTAGHDGADAGASEIAADKTRP</sequence>
<keyword evidence="5 8" id="KW-1133">Transmembrane helix</keyword>
<evidence type="ECO:0000256" key="1">
    <source>
        <dbReference type="ARBA" id="ARBA00004141"/>
    </source>
</evidence>
<evidence type="ECO:0000313" key="9">
    <source>
        <dbReference type="Proteomes" id="UP001318040"/>
    </source>
</evidence>
<evidence type="ECO:0000313" key="10">
    <source>
        <dbReference type="RefSeq" id="XP_032811454.1"/>
    </source>
</evidence>
<evidence type="ECO:0000256" key="7">
    <source>
        <dbReference type="SAM" id="MobiDB-lite"/>
    </source>
</evidence>
<gene>
    <name evidence="10" type="primary">LOC116942994</name>
</gene>
<organism evidence="9 10">
    <name type="scientific">Petromyzon marinus</name>
    <name type="common">Sea lamprey</name>
    <dbReference type="NCBI Taxonomy" id="7757"/>
    <lineage>
        <taxon>Eukaryota</taxon>
        <taxon>Metazoa</taxon>
        <taxon>Chordata</taxon>
        <taxon>Craniata</taxon>
        <taxon>Vertebrata</taxon>
        <taxon>Cyclostomata</taxon>
        <taxon>Hyperoartia</taxon>
        <taxon>Petromyzontiformes</taxon>
        <taxon>Petromyzontidae</taxon>
        <taxon>Petromyzon</taxon>
    </lineage>
</organism>
<evidence type="ECO:0000256" key="4">
    <source>
        <dbReference type="ARBA" id="ARBA00022847"/>
    </source>
</evidence>
<comment type="similarity">
    <text evidence="2">Belongs to the bile acid:sodium symporter (BASS) (TC 2.A.28) family.</text>
</comment>
<dbReference type="GeneID" id="116942994"/>
<feature type="region of interest" description="Disordered" evidence="7">
    <location>
        <begin position="329"/>
        <end position="355"/>
    </location>
</feature>
<evidence type="ECO:0000256" key="6">
    <source>
        <dbReference type="ARBA" id="ARBA00023136"/>
    </source>
</evidence>
<feature type="transmembrane region" description="Helical" evidence="8">
    <location>
        <begin position="119"/>
        <end position="141"/>
    </location>
</feature>
<dbReference type="PANTHER" id="PTHR10361:SF28">
    <property type="entry name" value="P3 PROTEIN-RELATED"/>
    <property type="match status" value="1"/>
</dbReference>
<dbReference type="KEGG" id="pmrn:116942994"/>
<feature type="transmembrane region" description="Helical" evidence="8">
    <location>
        <begin position="219"/>
        <end position="241"/>
    </location>
</feature>
<dbReference type="GO" id="GO:0008508">
    <property type="term" value="F:bile acid:sodium symporter activity"/>
    <property type="evidence" value="ECO:0007669"/>
    <property type="project" value="TreeGrafter"/>
</dbReference>
<feature type="transmembrane region" description="Helical" evidence="8">
    <location>
        <begin position="187"/>
        <end position="207"/>
    </location>
</feature>
<keyword evidence="9" id="KW-1185">Reference proteome</keyword>
<accession>A0AAJ7T5Z1</accession>
<dbReference type="GO" id="GO:0016020">
    <property type="term" value="C:membrane"/>
    <property type="evidence" value="ECO:0007669"/>
    <property type="project" value="UniProtKB-SubCell"/>
</dbReference>
<feature type="transmembrane region" description="Helical" evidence="8">
    <location>
        <begin position="277"/>
        <end position="299"/>
    </location>
</feature>
<feature type="compositionally biased region" description="Low complexity" evidence="7">
    <location>
        <begin position="336"/>
        <end position="345"/>
    </location>
</feature>
<protein>
    <submittedName>
        <fullName evidence="10">Ileal sodium/bile acid cotransporter-like</fullName>
    </submittedName>
</protein>
<dbReference type="Pfam" id="PF01758">
    <property type="entry name" value="SBF"/>
    <property type="match status" value="1"/>
</dbReference>
<feature type="transmembrane region" description="Helical" evidence="8">
    <location>
        <begin position="59"/>
        <end position="80"/>
    </location>
</feature>
<comment type="subcellular location">
    <subcellularLocation>
        <location evidence="1">Membrane</location>
        <topology evidence="1">Multi-pass membrane protein</topology>
    </subcellularLocation>
</comment>
<feature type="transmembrane region" description="Helical" evidence="8">
    <location>
        <begin position="153"/>
        <end position="175"/>
    </location>
</feature>
<keyword evidence="6 8" id="KW-0472">Membrane</keyword>
<name>A0AAJ7T5Z1_PETMA</name>
<evidence type="ECO:0000256" key="3">
    <source>
        <dbReference type="ARBA" id="ARBA00022692"/>
    </source>
</evidence>